<reference evidence="16 17" key="1">
    <citation type="submission" date="2011-02" db="EMBL/GenBank/DDBJ databases">
        <authorList>
            <person name="Durkin A.S."/>
            <person name="Madupu R."/>
            <person name="Torralba M."/>
            <person name="Gillis M."/>
            <person name="Methe B."/>
            <person name="Sutton G."/>
            <person name="Nelson K.E."/>
        </authorList>
    </citation>
    <scope>NUCLEOTIDE SEQUENCE [LARGE SCALE GENOMIC DNA]</scope>
    <source>
        <strain evidence="16 17">CRIS 18C-A</strain>
    </source>
</reference>
<feature type="binding site" evidence="11">
    <location>
        <position position="282"/>
    </location>
    <ligand>
        <name>NAD(+)</name>
        <dbReference type="ChEBI" id="CHEBI:57540"/>
    </ligand>
</feature>
<evidence type="ECO:0000256" key="11">
    <source>
        <dbReference type="PIRSR" id="PIRSR000350-3"/>
    </source>
</evidence>
<accession>F0H8E8</accession>
<evidence type="ECO:0000256" key="1">
    <source>
        <dbReference type="ARBA" id="ARBA00007532"/>
    </source>
</evidence>
<feature type="binding site" evidence="11">
    <location>
        <begin position="143"/>
        <end position="145"/>
    </location>
    <ligand>
        <name>FAD</name>
        <dbReference type="ChEBI" id="CHEBI:57692"/>
    </ligand>
</feature>
<evidence type="ECO:0000256" key="10">
    <source>
        <dbReference type="PIRSR" id="PIRSR000350-2"/>
    </source>
</evidence>
<feature type="binding site" evidence="11">
    <location>
        <position position="61"/>
    </location>
    <ligand>
        <name>FAD</name>
        <dbReference type="ChEBI" id="CHEBI:57692"/>
    </ligand>
</feature>
<feature type="binding site" evidence="11">
    <location>
        <position position="322"/>
    </location>
    <ligand>
        <name>FAD</name>
        <dbReference type="ChEBI" id="CHEBI:57692"/>
    </ligand>
</feature>
<evidence type="ECO:0000313" key="16">
    <source>
        <dbReference type="EMBL" id="EGC85918.1"/>
    </source>
</evidence>
<evidence type="ECO:0000259" key="14">
    <source>
        <dbReference type="Pfam" id="PF02852"/>
    </source>
</evidence>
<dbReference type="GO" id="GO:0050660">
    <property type="term" value="F:flavin adenine dinucleotide binding"/>
    <property type="evidence" value="ECO:0007669"/>
    <property type="project" value="InterPro"/>
</dbReference>
<protein>
    <recommendedName>
        <fullName evidence="2 13">Dihydrolipoyl dehydrogenase</fullName>
        <ecNumber evidence="2 13">1.8.1.4</ecNumber>
    </recommendedName>
</protein>
<gene>
    <name evidence="16" type="primary">lpdA</name>
    <name evidence="16" type="ORF">HMPREF9303_0623</name>
</gene>
<keyword evidence="6 11" id="KW-0520">NAD</keyword>
<dbReference type="GO" id="GO:0005737">
    <property type="term" value="C:cytoplasm"/>
    <property type="evidence" value="ECO:0007669"/>
    <property type="project" value="UniProtKB-ARBA"/>
</dbReference>
<dbReference type="NCBIfam" id="TIGR01350">
    <property type="entry name" value="lipoamide_DH"/>
    <property type="match status" value="1"/>
</dbReference>
<evidence type="ECO:0000256" key="6">
    <source>
        <dbReference type="ARBA" id="ARBA00023027"/>
    </source>
</evidence>
<dbReference type="InterPro" id="IPR050151">
    <property type="entry name" value="Class-I_Pyr_Nuc-Dis_Oxidored"/>
</dbReference>
<evidence type="ECO:0000256" key="12">
    <source>
        <dbReference type="PIRSR" id="PIRSR000350-4"/>
    </source>
</evidence>
<dbReference type="InterPro" id="IPR012999">
    <property type="entry name" value="Pyr_OxRdtase_I_AS"/>
</dbReference>
<dbReference type="Pfam" id="PF07992">
    <property type="entry name" value="Pyr_redox_2"/>
    <property type="match status" value="1"/>
</dbReference>
<dbReference type="PRINTS" id="PR00411">
    <property type="entry name" value="PNDRDTASEI"/>
</dbReference>
<dbReference type="Pfam" id="PF02852">
    <property type="entry name" value="Pyr_redox_dim"/>
    <property type="match status" value="1"/>
</dbReference>
<sequence length="465" mass="50848">MRTQTLFQEDNMEKTDLLIIGSGPGGYRAASYAVQNGLQVTIIEKAQPGGTCLNAGCIPTKSLAHDAEMRLAASALYGTTPPLDFPKVMEKKEGIIKQLREGVSALLNQPGINFIKGEAHFVSGHVVEVNGKQMEAENIIIATGSRSKMPPFMKEEDIRNQPEGEQHIVTSTELLSIKEIPQRITIIGAGVIGMEFASAFAAFGSEVTVIEFMKECLPPVDSDIAKRLRKTLEKRGVTFYMQSAVRQIITSSGNEQNATTVVFDRKGKEQTVETDLVLIATGRQPNVENIGLESAGIEFNPRGITVDDNMETNVKGVYAIGDVNARQMLAHAATFQGFRAVNHILGRKDFIRFEIMPAAIFTYPEAACVGRTEDQCKAQDIKYATRKGFYRSNGKALSMEETEGMIKVLVGENGIILGGHAYGAHAADLIQELSALMNRDARLEEIRDIIHIHPTLGEILQDALI</sequence>
<comment type="catalytic activity">
    <reaction evidence="9 13">
        <text>N(6)-[(R)-dihydrolipoyl]-L-lysyl-[protein] + NAD(+) = N(6)-[(R)-lipoyl]-L-lysyl-[protein] + NADH + H(+)</text>
        <dbReference type="Rhea" id="RHEA:15045"/>
        <dbReference type="Rhea" id="RHEA-COMP:10474"/>
        <dbReference type="Rhea" id="RHEA-COMP:10475"/>
        <dbReference type="ChEBI" id="CHEBI:15378"/>
        <dbReference type="ChEBI" id="CHEBI:57540"/>
        <dbReference type="ChEBI" id="CHEBI:57945"/>
        <dbReference type="ChEBI" id="CHEBI:83099"/>
        <dbReference type="ChEBI" id="CHEBI:83100"/>
        <dbReference type="EC" id="1.8.1.4"/>
    </reaction>
</comment>
<organism evidence="16 17">
    <name type="scientific">Prevotella denticola CRIS 18C-A</name>
    <dbReference type="NCBI Taxonomy" id="944557"/>
    <lineage>
        <taxon>Bacteria</taxon>
        <taxon>Pseudomonadati</taxon>
        <taxon>Bacteroidota</taxon>
        <taxon>Bacteroidia</taxon>
        <taxon>Bacteroidales</taxon>
        <taxon>Prevotellaceae</taxon>
        <taxon>Prevotella</taxon>
    </lineage>
</organism>
<dbReference type="GO" id="GO:0004148">
    <property type="term" value="F:dihydrolipoyl dehydrogenase (NADH) activity"/>
    <property type="evidence" value="ECO:0007669"/>
    <property type="project" value="UniProtKB-EC"/>
</dbReference>
<evidence type="ECO:0000259" key="15">
    <source>
        <dbReference type="Pfam" id="PF07992"/>
    </source>
</evidence>
<evidence type="ECO:0000256" key="4">
    <source>
        <dbReference type="ARBA" id="ARBA00022827"/>
    </source>
</evidence>
<feature type="domain" description="FAD/NAD(P)-binding" evidence="15">
    <location>
        <begin position="16"/>
        <end position="337"/>
    </location>
</feature>
<evidence type="ECO:0000256" key="2">
    <source>
        <dbReference type="ARBA" id="ARBA00012608"/>
    </source>
</evidence>
<comment type="miscellaneous">
    <text evidence="13">The active site is a redox-active disulfide bond.</text>
</comment>
<feature type="active site" description="Proton acceptor" evidence="10">
    <location>
        <position position="453"/>
    </location>
</feature>
<dbReference type="InterPro" id="IPR036188">
    <property type="entry name" value="FAD/NAD-bd_sf"/>
</dbReference>
<keyword evidence="11" id="KW-0547">Nucleotide-binding</keyword>
<evidence type="ECO:0000256" key="3">
    <source>
        <dbReference type="ARBA" id="ARBA00022630"/>
    </source>
</evidence>
<keyword evidence="4 11" id="KW-0274">FAD</keyword>
<dbReference type="EC" id="1.8.1.4" evidence="2 13"/>
<dbReference type="SUPFAM" id="SSF55424">
    <property type="entry name" value="FAD/NAD-linked reductases, dimerisation (C-terminal) domain"/>
    <property type="match status" value="1"/>
</dbReference>
<dbReference type="PIRSF" id="PIRSF000350">
    <property type="entry name" value="Mercury_reductase_MerA"/>
    <property type="match status" value="1"/>
</dbReference>
<dbReference type="PANTHER" id="PTHR22912:SF151">
    <property type="entry name" value="DIHYDROLIPOYL DEHYDROGENASE, MITOCHONDRIAL"/>
    <property type="match status" value="1"/>
</dbReference>
<feature type="binding site" evidence="11">
    <location>
        <position position="211"/>
    </location>
    <ligand>
        <name>NAD(+)</name>
        <dbReference type="ChEBI" id="CHEBI:57540"/>
    </ligand>
</feature>
<evidence type="ECO:0000256" key="8">
    <source>
        <dbReference type="ARBA" id="ARBA00023284"/>
    </source>
</evidence>
<comment type="cofactor">
    <cofactor evidence="11 13">
        <name>FAD</name>
        <dbReference type="ChEBI" id="CHEBI:57692"/>
    </cofactor>
    <text evidence="11 13">Binds 1 FAD per subunit.</text>
</comment>
<dbReference type="PROSITE" id="PS00076">
    <property type="entry name" value="PYRIDINE_REDOX_1"/>
    <property type="match status" value="1"/>
</dbReference>
<evidence type="ECO:0000256" key="5">
    <source>
        <dbReference type="ARBA" id="ARBA00023002"/>
    </source>
</evidence>
<comment type="caution">
    <text evidence="16">The sequence shown here is derived from an EMBL/GenBank/DDBJ whole genome shotgun (WGS) entry which is preliminary data.</text>
</comment>
<evidence type="ECO:0000256" key="13">
    <source>
        <dbReference type="RuleBase" id="RU003692"/>
    </source>
</evidence>
<keyword evidence="5 13" id="KW-0560">Oxidoreductase</keyword>
<dbReference type="InterPro" id="IPR006258">
    <property type="entry name" value="Lipoamide_DH"/>
</dbReference>
<dbReference type="InterPro" id="IPR001100">
    <property type="entry name" value="Pyr_nuc-diS_OxRdtase"/>
</dbReference>
<dbReference type="EMBL" id="AEXO01000092">
    <property type="protein sequence ID" value="EGC85918.1"/>
    <property type="molecule type" value="Genomic_DNA"/>
</dbReference>
<dbReference type="InterPro" id="IPR016156">
    <property type="entry name" value="FAD/NAD-linked_Rdtase_dimer_sf"/>
</dbReference>
<evidence type="ECO:0000256" key="7">
    <source>
        <dbReference type="ARBA" id="ARBA00023157"/>
    </source>
</evidence>
<keyword evidence="3 13" id="KW-0285">Flavoprotein</keyword>
<dbReference type="Gene3D" id="3.30.390.30">
    <property type="match status" value="1"/>
</dbReference>
<dbReference type="GO" id="GO:0006103">
    <property type="term" value="P:2-oxoglutarate metabolic process"/>
    <property type="evidence" value="ECO:0007669"/>
    <property type="project" value="TreeGrafter"/>
</dbReference>
<dbReference type="InterPro" id="IPR004099">
    <property type="entry name" value="Pyr_nucl-diS_OxRdtase_dimer"/>
</dbReference>
<comment type="similarity">
    <text evidence="1 13">Belongs to the class-I pyridine nucleotide-disulfide oxidoreductase family.</text>
</comment>
<dbReference type="PRINTS" id="PR00368">
    <property type="entry name" value="FADPNR"/>
</dbReference>
<feature type="domain" description="Pyridine nucleotide-disulphide oxidoreductase dimerisation" evidence="14">
    <location>
        <begin position="356"/>
        <end position="463"/>
    </location>
</feature>
<proteinExistence type="inferred from homology"/>
<dbReference type="Proteomes" id="UP000003155">
    <property type="component" value="Unassembled WGS sequence"/>
</dbReference>
<dbReference type="SUPFAM" id="SSF51905">
    <property type="entry name" value="FAD/NAD(P)-binding domain"/>
    <property type="match status" value="1"/>
</dbReference>
<feature type="binding site" evidence="11">
    <location>
        <begin position="188"/>
        <end position="195"/>
    </location>
    <ligand>
        <name>NAD(+)</name>
        <dbReference type="ChEBI" id="CHEBI:57540"/>
    </ligand>
</feature>
<feature type="binding site" evidence="11">
    <location>
        <begin position="328"/>
        <end position="331"/>
    </location>
    <ligand>
        <name>FAD</name>
        <dbReference type="ChEBI" id="CHEBI:57692"/>
    </ligand>
</feature>
<keyword evidence="7" id="KW-1015">Disulfide bond</keyword>
<dbReference type="Gene3D" id="3.50.50.60">
    <property type="entry name" value="FAD/NAD(P)-binding domain"/>
    <property type="match status" value="2"/>
</dbReference>
<evidence type="ECO:0000256" key="9">
    <source>
        <dbReference type="ARBA" id="ARBA00049187"/>
    </source>
</evidence>
<dbReference type="InterPro" id="IPR023753">
    <property type="entry name" value="FAD/NAD-binding_dom"/>
</dbReference>
<evidence type="ECO:0000313" key="17">
    <source>
        <dbReference type="Proteomes" id="UP000003155"/>
    </source>
</evidence>
<keyword evidence="17" id="KW-1185">Reference proteome</keyword>
<name>F0H8E8_9BACT</name>
<dbReference type="PANTHER" id="PTHR22912">
    <property type="entry name" value="DISULFIDE OXIDOREDUCTASE"/>
    <property type="match status" value="1"/>
</dbReference>
<feature type="disulfide bond" description="Redox-active" evidence="12">
    <location>
        <begin position="52"/>
        <end position="57"/>
    </location>
</feature>
<dbReference type="FunFam" id="3.30.390.30:FF:000001">
    <property type="entry name" value="Dihydrolipoyl dehydrogenase"/>
    <property type="match status" value="1"/>
</dbReference>
<keyword evidence="8 13" id="KW-0676">Redox-active center</keyword>
<dbReference type="AlphaFoldDB" id="F0H8E8"/>